<evidence type="ECO:0000256" key="2">
    <source>
        <dbReference type="ARBA" id="ARBA00004651"/>
    </source>
</evidence>
<organism evidence="13 14">
    <name type="scientific">Ditylenchus destructor</name>
    <dbReference type="NCBI Taxonomy" id="166010"/>
    <lineage>
        <taxon>Eukaryota</taxon>
        <taxon>Metazoa</taxon>
        <taxon>Ecdysozoa</taxon>
        <taxon>Nematoda</taxon>
        <taxon>Chromadorea</taxon>
        <taxon>Rhabditida</taxon>
        <taxon>Tylenchina</taxon>
        <taxon>Tylenchomorpha</taxon>
        <taxon>Sphaerularioidea</taxon>
        <taxon>Anguinidae</taxon>
        <taxon>Anguininae</taxon>
        <taxon>Ditylenchus</taxon>
    </lineage>
</organism>
<evidence type="ECO:0000256" key="9">
    <source>
        <dbReference type="ARBA" id="ARBA00023065"/>
    </source>
</evidence>
<dbReference type="AlphaFoldDB" id="A0AAD4QZC5"/>
<evidence type="ECO:0000256" key="4">
    <source>
        <dbReference type="ARBA" id="ARBA00022475"/>
    </source>
</evidence>
<keyword evidence="11 12" id="KW-0407">Ion channel</keyword>
<evidence type="ECO:0000256" key="7">
    <source>
        <dbReference type="ARBA" id="ARBA00022949"/>
    </source>
</evidence>
<keyword evidence="6" id="KW-0303">Gap junction</keyword>
<dbReference type="Pfam" id="PF00876">
    <property type="entry name" value="Innexin"/>
    <property type="match status" value="1"/>
</dbReference>
<evidence type="ECO:0000256" key="8">
    <source>
        <dbReference type="ARBA" id="ARBA00022989"/>
    </source>
</evidence>
<comment type="caution">
    <text evidence="13">The sequence shown here is derived from an EMBL/GenBank/DDBJ whole genome shotgun (WGS) entry which is preliminary data.</text>
</comment>
<comment type="function">
    <text evidence="12">Structural component of the gap junctions.</text>
</comment>
<feature type="transmembrane region" description="Helical" evidence="12">
    <location>
        <begin position="107"/>
        <end position="126"/>
    </location>
</feature>
<keyword evidence="10 12" id="KW-0472">Membrane</keyword>
<protein>
    <recommendedName>
        <fullName evidence="12">Innexin</fullName>
    </recommendedName>
</protein>
<keyword evidence="3 12" id="KW-0813">Transport</keyword>
<evidence type="ECO:0000313" key="13">
    <source>
        <dbReference type="EMBL" id="KAI1705378.1"/>
    </source>
</evidence>
<keyword evidence="4" id="KW-1003">Cell membrane</keyword>
<comment type="subcellular location">
    <subcellularLocation>
        <location evidence="1">Cell junction</location>
        <location evidence="1">Gap junction</location>
    </subcellularLocation>
    <subcellularLocation>
        <location evidence="2 12">Cell membrane</location>
        <topology evidence="2 12">Multi-pass membrane protein</topology>
    </subcellularLocation>
</comment>
<sequence>MSSQLGAISSVNTLIGKVFTQPKGDLAARLNCRYTVTILAVSAGLLLTTHFWGEPITCWLPAEFTKGWTDYANQYCYVHGTYFSFLEQPLDWNEGQRQKIAIDYYQWVPYVLALQAIFFYIPRFLWKVLSSFSGYDLPGSIRHVDLIWNQVRMSTFTDRMQVLDRQLTPYLWDGIRLSKRRNRGQLSLHYLLYTLIQASNATLMFLWLNQLINSPMYSWSGPSILVDLYNGRNWQSTGHFPRITHCDFARRKLASTSTETITCVLTLNFYYEKLLLFLWFWMLFVTAVSWMNCITWARIMCLPQASKVKLQSFLAVHAGTSVYGERFFRALGPDGTFILHQISLNIGDLPTRSHRIMYFSYVTLSMYNAVEQSENGDHSLTPLLEKGAKAI</sequence>
<keyword evidence="8 12" id="KW-1133">Transmembrane helix</keyword>
<dbReference type="PRINTS" id="PR01262">
    <property type="entry name" value="INNEXIN"/>
</dbReference>
<keyword evidence="5 12" id="KW-0812">Transmembrane</keyword>
<dbReference type="PROSITE" id="PS51013">
    <property type="entry name" value="PANNEXIN"/>
    <property type="match status" value="1"/>
</dbReference>
<gene>
    <name evidence="12" type="primary">inx</name>
    <name evidence="13" type="ORF">DdX_13693</name>
</gene>
<keyword evidence="14" id="KW-1185">Reference proteome</keyword>
<dbReference type="GO" id="GO:0005921">
    <property type="term" value="C:gap junction"/>
    <property type="evidence" value="ECO:0007669"/>
    <property type="project" value="UniProtKB-SubCell"/>
</dbReference>
<evidence type="ECO:0000256" key="10">
    <source>
        <dbReference type="ARBA" id="ARBA00023136"/>
    </source>
</evidence>
<dbReference type="PANTHER" id="PTHR11893">
    <property type="entry name" value="INNEXIN"/>
    <property type="match status" value="1"/>
</dbReference>
<keyword evidence="7" id="KW-0965">Cell junction</keyword>
<reference evidence="13" key="1">
    <citation type="submission" date="2022-01" db="EMBL/GenBank/DDBJ databases">
        <title>Genome Sequence Resource for Two Populations of Ditylenchus destructor, the Migratory Endoparasitic Phytonematode.</title>
        <authorList>
            <person name="Zhang H."/>
            <person name="Lin R."/>
            <person name="Xie B."/>
        </authorList>
    </citation>
    <scope>NUCLEOTIDE SEQUENCE</scope>
    <source>
        <strain evidence="13">BazhouSP</strain>
    </source>
</reference>
<comment type="similarity">
    <text evidence="12">Belongs to the pannexin family.</text>
</comment>
<dbReference type="Proteomes" id="UP001201812">
    <property type="component" value="Unassembled WGS sequence"/>
</dbReference>
<evidence type="ECO:0000256" key="5">
    <source>
        <dbReference type="ARBA" id="ARBA00022692"/>
    </source>
</evidence>
<evidence type="ECO:0000256" key="6">
    <source>
        <dbReference type="ARBA" id="ARBA00022868"/>
    </source>
</evidence>
<feature type="transmembrane region" description="Helical" evidence="12">
    <location>
        <begin position="34"/>
        <end position="53"/>
    </location>
</feature>
<dbReference type="EMBL" id="JAKKPZ010000057">
    <property type="protein sequence ID" value="KAI1705378.1"/>
    <property type="molecule type" value="Genomic_DNA"/>
</dbReference>
<proteinExistence type="inferred from homology"/>
<keyword evidence="9 12" id="KW-0406">Ion transport</keyword>
<dbReference type="GO" id="GO:0005886">
    <property type="term" value="C:plasma membrane"/>
    <property type="evidence" value="ECO:0007669"/>
    <property type="project" value="UniProtKB-SubCell"/>
</dbReference>
<name>A0AAD4QZC5_9BILA</name>
<accession>A0AAD4QZC5</accession>
<evidence type="ECO:0000256" key="1">
    <source>
        <dbReference type="ARBA" id="ARBA00004610"/>
    </source>
</evidence>
<dbReference type="PANTHER" id="PTHR11893:SF10">
    <property type="entry name" value="INNEXIN-6"/>
    <property type="match status" value="1"/>
</dbReference>
<dbReference type="InterPro" id="IPR000990">
    <property type="entry name" value="Innexin"/>
</dbReference>
<feature type="transmembrane region" description="Helical" evidence="12">
    <location>
        <begin position="274"/>
        <end position="297"/>
    </location>
</feature>
<dbReference type="GO" id="GO:0005243">
    <property type="term" value="F:gap junction channel activity"/>
    <property type="evidence" value="ECO:0007669"/>
    <property type="project" value="TreeGrafter"/>
</dbReference>
<evidence type="ECO:0000256" key="3">
    <source>
        <dbReference type="ARBA" id="ARBA00022448"/>
    </source>
</evidence>
<evidence type="ECO:0000256" key="12">
    <source>
        <dbReference type="RuleBase" id="RU010713"/>
    </source>
</evidence>
<dbReference type="GO" id="GO:0034220">
    <property type="term" value="P:monoatomic ion transmembrane transport"/>
    <property type="evidence" value="ECO:0007669"/>
    <property type="project" value="UniProtKB-KW"/>
</dbReference>
<evidence type="ECO:0000313" key="14">
    <source>
        <dbReference type="Proteomes" id="UP001201812"/>
    </source>
</evidence>
<evidence type="ECO:0000256" key="11">
    <source>
        <dbReference type="ARBA" id="ARBA00023303"/>
    </source>
</evidence>
<feature type="transmembrane region" description="Helical" evidence="12">
    <location>
        <begin position="188"/>
        <end position="208"/>
    </location>
</feature>